<evidence type="ECO:0000256" key="1">
    <source>
        <dbReference type="SAM" id="MobiDB-lite"/>
    </source>
</evidence>
<feature type="region of interest" description="Disordered" evidence="1">
    <location>
        <begin position="126"/>
        <end position="145"/>
    </location>
</feature>
<proteinExistence type="predicted"/>
<feature type="compositionally biased region" description="Acidic residues" evidence="1">
    <location>
        <begin position="130"/>
        <end position="139"/>
    </location>
</feature>
<name>A0A7S4ADF2_9STRA</name>
<feature type="signal peptide" evidence="2">
    <location>
        <begin position="1"/>
        <end position="19"/>
    </location>
</feature>
<feature type="chain" id="PRO_5031493663" evidence="2">
    <location>
        <begin position="20"/>
        <end position="199"/>
    </location>
</feature>
<gene>
    <name evidence="3" type="ORF">PAUS00366_LOCUS4568</name>
</gene>
<feature type="compositionally biased region" description="Polar residues" evidence="1">
    <location>
        <begin position="78"/>
        <end position="90"/>
    </location>
</feature>
<feature type="region of interest" description="Disordered" evidence="1">
    <location>
        <begin position="150"/>
        <end position="174"/>
    </location>
</feature>
<evidence type="ECO:0000256" key="2">
    <source>
        <dbReference type="SAM" id="SignalP"/>
    </source>
</evidence>
<dbReference type="AlphaFoldDB" id="A0A7S4ADF2"/>
<sequence>MGASVNCLFLKLLFVGALALATTDVNGFQQQQAVKGNTNSNRNSNLNANANANTNYLDSLTSRASFGSSSQSPVSPSLYTPETRTPQQVAAETPDEHYAKEHFGAGWAGYNHSLYGGYLDQLNTVGSNDSVEDKEEEQEITTTSATTIRYTYTDTPTDDDDDDDQNNTAGTNSAILQAGKKAEYGDDIRWGAQVYLDNL</sequence>
<feature type="compositionally biased region" description="Low complexity" evidence="1">
    <location>
        <begin position="65"/>
        <end position="77"/>
    </location>
</feature>
<evidence type="ECO:0000313" key="3">
    <source>
        <dbReference type="EMBL" id="CAE0711816.1"/>
    </source>
</evidence>
<protein>
    <submittedName>
        <fullName evidence="3">Uncharacterized protein</fullName>
    </submittedName>
</protein>
<dbReference type="EMBL" id="HBIX01005738">
    <property type="protein sequence ID" value="CAE0711816.1"/>
    <property type="molecule type" value="Transcribed_RNA"/>
</dbReference>
<feature type="compositionally biased region" description="Acidic residues" evidence="1">
    <location>
        <begin position="156"/>
        <end position="165"/>
    </location>
</feature>
<feature type="region of interest" description="Disordered" evidence="1">
    <location>
        <begin position="63"/>
        <end position="93"/>
    </location>
</feature>
<organism evidence="3">
    <name type="scientific">Pseudo-nitzschia australis</name>
    <dbReference type="NCBI Taxonomy" id="44445"/>
    <lineage>
        <taxon>Eukaryota</taxon>
        <taxon>Sar</taxon>
        <taxon>Stramenopiles</taxon>
        <taxon>Ochrophyta</taxon>
        <taxon>Bacillariophyta</taxon>
        <taxon>Bacillariophyceae</taxon>
        <taxon>Bacillariophycidae</taxon>
        <taxon>Bacillariales</taxon>
        <taxon>Bacillariaceae</taxon>
        <taxon>Pseudo-nitzschia</taxon>
    </lineage>
</organism>
<reference evidence="3" key="1">
    <citation type="submission" date="2021-01" db="EMBL/GenBank/DDBJ databases">
        <authorList>
            <person name="Corre E."/>
            <person name="Pelletier E."/>
            <person name="Niang G."/>
            <person name="Scheremetjew M."/>
            <person name="Finn R."/>
            <person name="Kale V."/>
            <person name="Holt S."/>
            <person name="Cochrane G."/>
            <person name="Meng A."/>
            <person name="Brown T."/>
            <person name="Cohen L."/>
        </authorList>
    </citation>
    <scope>NUCLEOTIDE SEQUENCE</scope>
    <source>
        <strain evidence="3">10249 10 AB</strain>
    </source>
</reference>
<keyword evidence="2" id="KW-0732">Signal</keyword>
<accession>A0A7S4ADF2</accession>